<dbReference type="PANTHER" id="PTHR38459:SF1">
    <property type="entry name" value="PROPHAGE BACTOPRENOL-LINKED GLUCOSE TRANSLOCASE HOMOLOG"/>
    <property type="match status" value="1"/>
</dbReference>
<feature type="domain" description="GtrA/DPMS transmembrane" evidence="7">
    <location>
        <begin position="10"/>
        <end position="127"/>
    </location>
</feature>
<evidence type="ECO:0000256" key="5">
    <source>
        <dbReference type="ARBA" id="ARBA00023136"/>
    </source>
</evidence>
<name>A0ABU0FF56_9HYPH</name>
<dbReference type="InterPro" id="IPR007267">
    <property type="entry name" value="GtrA_DPMS_TM"/>
</dbReference>
<evidence type="ECO:0000256" key="1">
    <source>
        <dbReference type="ARBA" id="ARBA00004141"/>
    </source>
</evidence>
<comment type="subcellular location">
    <subcellularLocation>
        <location evidence="1">Membrane</location>
        <topology evidence="1">Multi-pass membrane protein</topology>
    </subcellularLocation>
</comment>
<keyword evidence="5 6" id="KW-0472">Membrane</keyword>
<evidence type="ECO:0000256" key="6">
    <source>
        <dbReference type="SAM" id="Phobius"/>
    </source>
</evidence>
<keyword evidence="9" id="KW-1185">Reference proteome</keyword>
<comment type="similarity">
    <text evidence="2">Belongs to the GtrA family.</text>
</comment>
<feature type="transmembrane region" description="Helical" evidence="6">
    <location>
        <begin position="35"/>
        <end position="53"/>
    </location>
</feature>
<organism evidence="8 9">
    <name type="scientific">Labrys monachus</name>
    <dbReference type="NCBI Taxonomy" id="217067"/>
    <lineage>
        <taxon>Bacteria</taxon>
        <taxon>Pseudomonadati</taxon>
        <taxon>Pseudomonadota</taxon>
        <taxon>Alphaproteobacteria</taxon>
        <taxon>Hyphomicrobiales</taxon>
        <taxon>Xanthobacteraceae</taxon>
        <taxon>Labrys</taxon>
    </lineage>
</organism>
<comment type="caution">
    <text evidence="8">The sequence shown here is derived from an EMBL/GenBank/DDBJ whole genome shotgun (WGS) entry which is preliminary data.</text>
</comment>
<dbReference type="Proteomes" id="UP001237448">
    <property type="component" value="Unassembled WGS sequence"/>
</dbReference>
<accession>A0ABU0FF56</accession>
<evidence type="ECO:0000259" key="7">
    <source>
        <dbReference type="Pfam" id="PF04138"/>
    </source>
</evidence>
<keyword evidence="3 6" id="KW-0812">Transmembrane</keyword>
<protein>
    <submittedName>
        <fullName evidence="8">Flippase GtrA</fullName>
    </submittedName>
</protein>
<dbReference type="Pfam" id="PF04138">
    <property type="entry name" value="GtrA_DPMS_TM"/>
    <property type="match status" value="1"/>
</dbReference>
<sequence>MRLRDRILWFAVAGVAGFAADAGILTLLVRSGLDARPARLASFLAALTVTWLINRSQTFGDRAGAPALGEFLRYALASSIAGLINLGAFMLLVSASRFFAAWPVLAVAIATGLSMAINFWAYLKVVFLRRRR</sequence>
<feature type="transmembrane region" description="Helical" evidence="6">
    <location>
        <begin position="74"/>
        <end position="93"/>
    </location>
</feature>
<reference evidence="8 9" key="1">
    <citation type="submission" date="2023-07" db="EMBL/GenBank/DDBJ databases">
        <title>Genomic Encyclopedia of Type Strains, Phase IV (KMG-IV): sequencing the most valuable type-strain genomes for metagenomic binning, comparative biology and taxonomic classification.</title>
        <authorList>
            <person name="Goeker M."/>
        </authorList>
    </citation>
    <scope>NUCLEOTIDE SEQUENCE [LARGE SCALE GENOMIC DNA]</scope>
    <source>
        <strain evidence="8 9">DSM 5896</strain>
    </source>
</reference>
<keyword evidence="4 6" id="KW-1133">Transmembrane helix</keyword>
<dbReference type="RefSeq" id="WP_307428282.1">
    <property type="nucleotide sequence ID" value="NZ_JAUSVK010000001.1"/>
</dbReference>
<proteinExistence type="inferred from homology"/>
<evidence type="ECO:0000256" key="2">
    <source>
        <dbReference type="ARBA" id="ARBA00009399"/>
    </source>
</evidence>
<gene>
    <name evidence="8" type="ORF">J3R73_003036</name>
</gene>
<dbReference type="InterPro" id="IPR051401">
    <property type="entry name" value="GtrA_CellWall_Glycosyl"/>
</dbReference>
<feature type="transmembrane region" description="Helical" evidence="6">
    <location>
        <begin position="7"/>
        <end position="29"/>
    </location>
</feature>
<evidence type="ECO:0000256" key="4">
    <source>
        <dbReference type="ARBA" id="ARBA00022989"/>
    </source>
</evidence>
<dbReference type="PANTHER" id="PTHR38459">
    <property type="entry name" value="PROPHAGE BACTOPRENOL-LINKED GLUCOSE TRANSLOCASE HOMOLOG"/>
    <property type="match status" value="1"/>
</dbReference>
<feature type="transmembrane region" description="Helical" evidence="6">
    <location>
        <begin position="99"/>
        <end position="123"/>
    </location>
</feature>
<evidence type="ECO:0000256" key="3">
    <source>
        <dbReference type="ARBA" id="ARBA00022692"/>
    </source>
</evidence>
<evidence type="ECO:0000313" key="9">
    <source>
        <dbReference type="Proteomes" id="UP001237448"/>
    </source>
</evidence>
<dbReference type="EMBL" id="JAUSVK010000001">
    <property type="protein sequence ID" value="MDQ0393244.1"/>
    <property type="molecule type" value="Genomic_DNA"/>
</dbReference>
<evidence type="ECO:0000313" key="8">
    <source>
        <dbReference type="EMBL" id="MDQ0393244.1"/>
    </source>
</evidence>